<gene>
    <name evidence="1" type="ORF">GCM10007890_66490</name>
</gene>
<reference evidence="2" key="1">
    <citation type="journal article" date="2019" name="Int. J. Syst. Evol. Microbiol.">
        <title>The Global Catalogue of Microorganisms (GCM) 10K type strain sequencing project: providing services to taxonomists for standard genome sequencing and annotation.</title>
        <authorList>
            <consortium name="The Broad Institute Genomics Platform"/>
            <consortium name="The Broad Institute Genome Sequencing Center for Infectious Disease"/>
            <person name="Wu L."/>
            <person name="Ma J."/>
        </authorList>
    </citation>
    <scope>NUCLEOTIDE SEQUENCE [LARGE SCALE GENOMIC DNA]</scope>
    <source>
        <strain evidence="2">NBRC 103632</strain>
    </source>
</reference>
<organism evidence="1 2">
    <name type="scientific">Methylobacterium tardum</name>
    <dbReference type="NCBI Taxonomy" id="374432"/>
    <lineage>
        <taxon>Bacteria</taxon>
        <taxon>Pseudomonadati</taxon>
        <taxon>Pseudomonadota</taxon>
        <taxon>Alphaproteobacteria</taxon>
        <taxon>Hyphomicrobiales</taxon>
        <taxon>Methylobacteriaceae</taxon>
        <taxon>Methylobacterium</taxon>
    </lineage>
</organism>
<evidence type="ECO:0000313" key="1">
    <source>
        <dbReference type="EMBL" id="GLS74631.1"/>
    </source>
</evidence>
<name>A0AA37TIM3_9HYPH</name>
<comment type="caution">
    <text evidence="1">The sequence shown here is derived from an EMBL/GenBank/DDBJ whole genome shotgun (WGS) entry which is preliminary data.</text>
</comment>
<dbReference type="EMBL" id="BSPL01000053">
    <property type="protein sequence ID" value="GLS74631.1"/>
    <property type="molecule type" value="Genomic_DNA"/>
</dbReference>
<proteinExistence type="predicted"/>
<dbReference type="Proteomes" id="UP001157440">
    <property type="component" value="Unassembled WGS sequence"/>
</dbReference>
<protein>
    <submittedName>
        <fullName evidence="1">Uncharacterized protein</fullName>
    </submittedName>
</protein>
<sequence>MLGDEPGRPLVGGHLWADQVQHAVADAGLALRDPALPVRERVGGLQVASLIADGAIREDGGRRTGVQIGQGTGDLRVLTVLSRVRVREGGRVFSQAVTRGIFRDSQAGNPWTGAGRAAD</sequence>
<evidence type="ECO:0000313" key="2">
    <source>
        <dbReference type="Proteomes" id="UP001157440"/>
    </source>
</evidence>
<accession>A0AA37TIM3</accession>
<dbReference type="AlphaFoldDB" id="A0AA37TIM3"/>
<keyword evidence="2" id="KW-1185">Reference proteome</keyword>